<comment type="caution">
    <text evidence="3">The sequence shown here is derived from an EMBL/GenBank/DDBJ whole genome shotgun (WGS) entry which is preliminary data.</text>
</comment>
<feature type="region of interest" description="Disordered" evidence="1">
    <location>
        <begin position="12"/>
        <end position="35"/>
    </location>
</feature>
<protein>
    <submittedName>
        <fullName evidence="3">Uncharacterized protein</fullName>
    </submittedName>
</protein>
<sequence length="162" mass="17646">MVIDDMDPEELEYGNDLVDNGVEAEDSESDRGPWRSTLSSDASLASWCNMECLHVERCISLFSHGEHGRRAATTDLAGNIDFGGGAGHYGTGRAAGWPLGGDGGTRRRLFAIRSDCRLGSLETRWESRKTICVPSSQGENRSKNLLGPNASLGWLHPNLREV</sequence>
<evidence type="ECO:0000313" key="3">
    <source>
        <dbReference type="EMBL" id="CAK5276006.1"/>
    </source>
</evidence>
<organism evidence="3 4">
    <name type="scientific">Mycena citricolor</name>
    <dbReference type="NCBI Taxonomy" id="2018698"/>
    <lineage>
        <taxon>Eukaryota</taxon>
        <taxon>Fungi</taxon>
        <taxon>Dikarya</taxon>
        <taxon>Basidiomycota</taxon>
        <taxon>Agaricomycotina</taxon>
        <taxon>Agaricomycetes</taxon>
        <taxon>Agaricomycetidae</taxon>
        <taxon>Agaricales</taxon>
        <taxon>Marasmiineae</taxon>
        <taxon>Mycenaceae</taxon>
        <taxon>Mycena</taxon>
    </lineage>
</organism>
<keyword evidence="4" id="KW-1185">Reference proteome</keyword>
<name>A0AAD2HHK4_9AGAR</name>
<evidence type="ECO:0000313" key="2">
    <source>
        <dbReference type="EMBL" id="CAK5263060.1"/>
    </source>
</evidence>
<dbReference type="EMBL" id="CAVNYO010000405">
    <property type="protein sequence ID" value="CAK5276006.1"/>
    <property type="molecule type" value="Genomic_DNA"/>
</dbReference>
<gene>
    <name evidence="2" type="ORF">MYCIT1_LOCUS2261</name>
    <name evidence="3" type="ORF">MYCIT1_LOCUS24131</name>
</gene>
<evidence type="ECO:0000313" key="4">
    <source>
        <dbReference type="Proteomes" id="UP001295794"/>
    </source>
</evidence>
<evidence type="ECO:0000256" key="1">
    <source>
        <dbReference type="SAM" id="MobiDB-lite"/>
    </source>
</evidence>
<proteinExistence type="predicted"/>
<reference evidence="3" key="1">
    <citation type="submission" date="2023-11" db="EMBL/GenBank/DDBJ databases">
        <authorList>
            <person name="De Vega J J."/>
            <person name="De Vega J J."/>
        </authorList>
    </citation>
    <scope>NUCLEOTIDE SEQUENCE</scope>
</reference>
<dbReference type="AlphaFoldDB" id="A0AAD2HHK4"/>
<dbReference type="EMBL" id="CAVNYO010000033">
    <property type="protein sequence ID" value="CAK5263060.1"/>
    <property type="molecule type" value="Genomic_DNA"/>
</dbReference>
<dbReference type="Proteomes" id="UP001295794">
    <property type="component" value="Unassembled WGS sequence"/>
</dbReference>
<accession>A0AAD2HHK4</accession>